<dbReference type="EMBL" id="GL377573">
    <property type="protein sequence ID" value="EFJ31451.1"/>
    <property type="molecule type" value="Genomic_DNA"/>
</dbReference>
<evidence type="ECO:0000313" key="1">
    <source>
        <dbReference type="EMBL" id="EFJ31451.1"/>
    </source>
</evidence>
<dbReference type="HOGENOM" id="CLU_1463638_0_0_1"/>
<dbReference type="InParanoid" id="D8R729"/>
<organism evidence="2">
    <name type="scientific">Selaginella moellendorffii</name>
    <name type="common">Spikemoss</name>
    <dbReference type="NCBI Taxonomy" id="88036"/>
    <lineage>
        <taxon>Eukaryota</taxon>
        <taxon>Viridiplantae</taxon>
        <taxon>Streptophyta</taxon>
        <taxon>Embryophyta</taxon>
        <taxon>Tracheophyta</taxon>
        <taxon>Lycopodiopsida</taxon>
        <taxon>Selaginellales</taxon>
        <taxon>Selaginellaceae</taxon>
        <taxon>Selaginella</taxon>
    </lineage>
</organism>
<accession>D8R729</accession>
<dbReference type="Gramene" id="EFJ31451">
    <property type="protein sequence ID" value="EFJ31451"/>
    <property type="gene ID" value="SELMODRAFT_408062"/>
</dbReference>
<sequence length="185" mass="21139">MGFVHLKDLVTPQDVLNDRSWKIKELGLPNYWDDPVGFLTGYLSILIRNSGEFKGTRDGAVVLLCGRTPYDMYHCLDKEMNKNDGPYLLFGMLLSRGFRVTFYRWERAGDGEGVRKDVCDKAYNFNISAEVRHVIGPTIRGMLNTVYTGPYVDLQVLKSGVDTELIQPEDYDLFADYPSRRVILV</sequence>
<dbReference type="Proteomes" id="UP000001514">
    <property type="component" value="Unassembled WGS sequence"/>
</dbReference>
<reference evidence="1 2" key="1">
    <citation type="journal article" date="2011" name="Science">
        <title>The Selaginella genome identifies genetic changes associated with the evolution of vascular plants.</title>
        <authorList>
            <person name="Banks J.A."/>
            <person name="Nishiyama T."/>
            <person name="Hasebe M."/>
            <person name="Bowman J.L."/>
            <person name="Gribskov M."/>
            <person name="dePamphilis C."/>
            <person name="Albert V.A."/>
            <person name="Aono N."/>
            <person name="Aoyama T."/>
            <person name="Ambrose B.A."/>
            <person name="Ashton N.W."/>
            <person name="Axtell M.J."/>
            <person name="Barker E."/>
            <person name="Barker M.S."/>
            <person name="Bennetzen J.L."/>
            <person name="Bonawitz N.D."/>
            <person name="Chapple C."/>
            <person name="Cheng C."/>
            <person name="Correa L.G."/>
            <person name="Dacre M."/>
            <person name="DeBarry J."/>
            <person name="Dreyer I."/>
            <person name="Elias M."/>
            <person name="Engstrom E.M."/>
            <person name="Estelle M."/>
            <person name="Feng L."/>
            <person name="Finet C."/>
            <person name="Floyd S.K."/>
            <person name="Frommer W.B."/>
            <person name="Fujita T."/>
            <person name="Gramzow L."/>
            <person name="Gutensohn M."/>
            <person name="Harholt J."/>
            <person name="Hattori M."/>
            <person name="Heyl A."/>
            <person name="Hirai T."/>
            <person name="Hiwatashi Y."/>
            <person name="Ishikawa M."/>
            <person name="Iwata M."/>
            <person name="Karol K.G."/>
            <person name="Koehler B."/>
            <person name="Kolukisaoglu U."/>
            <person name="Kubo M."/>
            <person name="Kurata T."/>
            <person name="Lalonde S."/>
            <person name="Li K."/>
            <person name="Li Y."/>
            <person name="Litt A."/>
            <person name="Lyons E."/>
            <person name="Manning G."/>
            <person name="Maruyama T."/>
            <person name="Michael T.P."/>
            <person name="Mikami K."/>
            <person name="Miyazaki S."/>
            <person name="Morinaga S."/>
            <person name="Murata T."/>
            <person name="Mueller-Roeber B."/>
            <person name="Nelson D.R."/>
            <person name="Obara M."/>
            <person name="Oguri Y."/>
            <person name="Olmstead R.G."/>
            <person name="Onodera N."/>
            <person name="Petersen B.L."/>
            <person name="Pils B."/>
            <person name="Prigge M."/>
            <person name="Rensing S.A."/>
            <person name="Riano-Pachon D.M."/>
            <person name="Roberts A.W."/>
            <person name="Sato Y."/>
            <person name="Scheller H.V."/>
            <person name="Schulz B."/>
            <person name="Schulz C."/>
            <person name="Shakirov E.V."/>
            <person name="Shibagaki N."/>
            <person name="Shinohara N."/>
            <person name="Shippen D.E."/>
            <person name="Soerensen I."/>
            <person name="Sotooka R."/>
            <person name="Sugimoto N."/>
            <person name="Sugita M."/>
            <person name="Sumikawa N."/>
            <person name="Tanurdzic M."/>
            <person name="Theissen G."/>
            <person name="Ulvskov P."/>
            <person name="Wakazuki S."/>
            <person name="Weng J.K."/>
            <person name="Willats W.W."/>
            <person name="Wipf D."/>
            <person name="Wolf P.G."/>
            <person name="Yang L."/>
            <person name="Zimmer A.D."/>
            <person name="Zhu Q."/>
            <person name="Mitros T."/>
            <person name="Hellsten U."/>
            <person name="Loque D."/>
            <person name="Otillar R."/>
            <person name="Salamov A."/>
            <person name="Schmutz J."/>
            <person name="Shapiro H."/>
            <person name="Lindquist E."/>
            <person name="Lucas S."/>
            <person name="Rokhsar D."/>
            <person name="Grigoriev I.V."/>
        </authorList>
    </citation>
    <scope>NUCLEOTIDE SEQUENCE [LARGE SCALE GENOMIC DNA]</scope>
</reference>
<keyword evidence="2" id="KW-1185">Reference proteome</keyword>
<name>D8R729_SELML</name>
<gene>
    <name evidence="1" type="ORF">SELMODRAFT_408062</name>
</gene>
<evidence type="ECO:0000313" key="2">
    <source>
        <dbReference type="Proteomes" id="UP000001514"/>
    </source>
</evidence>
<protein>
    <submittedName>
        <fullName evidence="1">Uncharacterized protein</fullName>
    </submittedName>
</protein>
<proteinExistence type="predicted"/>
<dbReference type="KEGG" id="smo:SELMODRAFT_408062"/>
<dbReference type="AlphaFoldDB" id="D8R729"/>